<evidence type="ECO:0000256" key="1">
    <source>
        <dbReference type="SAM" id="MobiDB-lite"/>
    </source>
</evidence>
<dbReference type="VEuPathDB" id="PlasmoDB:C922_05576"/>
<sequence length="100" mass="11325">MNSMEQRYPNALGYYIHFIIKAGNNTEGNDGETIDIKTLLVIGQADNNSLLRLSRANCLKLRRKGEDLGVERRQYRRLNSRLPPVRAGKNSSTNEDDSDS</sequence>
<protein>
    <submittedName>
        <fullName evidence="2">Uncharacterized protein</fullName>
    </submittedName>
</protein>
<dbReference type="AlphaFoldDB" id="W6ZXS0"/>
<dbReference type="EMBL" id="KI965561">
    <property type="protein sequence ID" value="EUD64040.1"/>
    <property type="molecule type" value="Genomic_DNA"/>
</dbReference>
<dbReference type="RefSeq" id="XP_008819369.1">
    <property type="nucleotide sequence ID" value="XM_008821147.1"/>
</dbReference>
<evidence type="ECO:0000313" key="3">
    <source>
        <dbReference type="Proteomes" id="UP000030640"/>
    </source>
</evidence>
<keyword evidence="3" id="KW-1185">Reference proteome</keyword>
<evidence type="ECO:0000313" key="2">
    <source>
        <dbReference type="EMBL" id="EUD64040.1"/>
    </source>
</evidence>
<name>W6ZXS0_9APIC</name>
<proteinExistence type="predicted"/>
<dbReference type="GeneID" id="20040850"/>
<accession>W6ZXS0</accession>
<dbReference type="Proteomes" id="UP000030640">
    <property type="component" value="Unassembled WGS sequence"/>
</dbReference>
<reference evidence="2 3" key="1">
    <citation type="submission" date="2013-02" db="EMBL/GenBank/DDBJ databases">
        <title>The Genome Sequence of Plasmodium inui San Antonio 1.</title>
        <authorList>
            <consortium name="The Broad Institute Genome Sequencing Platform"/>
            <consortium name="The Broad Institute Genome Sequencing Center for Infectious Disease"/>
            <person name="Neafsey D."/>
            <person name="Cheeseman I."/>
            <person name="Volkman S."/>
            <person name="Adams J."/>
            <person name="Walker B."/>
            <person name="Young S.K."/>
            <person name="Zeng Q."/>
            <person name="Gargeya S."/>
            <person name="Fitzgerald M."/>
            <person name="Haas B."/>
            <person name="Abouelleil A."/>
            <person name="Alvarado L."/>
            <person name="Arachchi H.M."/>
            <person name="Berlin A.M."/>
            <person name="Chapman S.B."/>
            <person name="Dewar J."/>
            <person name="Goldberg J."/>
            <person name="Griggs A."/>
            <person name="Gujja S."/>
            <person name="Hansen M."/>
            <person name="Howarth C."/>
            <person name="Imamovic A."/>
            <person name="Larimer J."/>
            <person name="McCowan C."/>
            <person name="Murphy C."/>
            <person name="Neiman D."/>
            <person name="Pearson M."/>
            <person name="Priest M."/>
            <person name="Roberts A."/>
            <person name="Saif S."/>
            <person name="Shea T."/>
            <person name="Sisk P."/>
            <person name="Sykes S."/>
            <person name="Wortman J."/>
            <person name="Nusbaum C."/>
            <person name="Birren B."/>
        </authorList>
    </citation>
    <scope>NUCLEOTIDE SEQUENCE [LARGE SCALE GENOMIC DNA]</scope>
    <source>
        <strain evidence="2 3">San Antonio 1</strain>
    </source>
</reference>
<organism evidence="2 3">
    <name type="scientific">Plasmodium inui San Antonio 1</name>
    <dbReference type="NCBI Taxonomy" id="1237626"/>
    <lineage>
        <taxon>Eukaryota</taxon>
        <taxon>Sar</taxon>
        <taxon>Alveolata</taxon>
        <taxon>Apicomplexa</taxon>
        <taxon>Aconoidasida</taxon>
        <taxon>Haemosporida</taxon>
        <taxon>Plasmodiidae</taxon>
        <taxon>Plasmodium</taxon>
        <taxon>Plasmodium (Plasmodium)</taxon>
    </lineage>
</organism>
<gene>
    <name evidence="2" type="ORF">C922_05576</name>
</gene>
<feature type="region of interest" description="Disordered" evidence="1">
    <location>
        <begin position="72"/>
        <end position="100"/>
    </location>
</feature>